<accession>A0A4D9EHD8</accession>
<keyword evidence="2" id="KW-0418">Kinase</keyword>
<sequence>MTSHRASGKESCSVSSDGAGACRPKLPRQHKPRCPSLSQAILTAVANSEPPVPLATIQEALEAGGYAMATGRNKRRFKKVLARLVARQLLRKVTGTQASGAAKATKGKGKGRQEDEGASRKGEKATEETLSMVCFGKRKKAAKIWSSPVGSHGRGEAPSSPGGSRAQ</sequence>
<evidence type="ECO:0000256" key="1">
    <source>
        <dbReference type="SAM" id="MobiDB-lite"/>
    </source>
</evidence>
<keyword evidence="2" id="KW-0808">Transferase</keyword>
<feature type="compositionally biased region" description="Basic and acidic residues" evidence="1">
    <location>
        <begin position="111"/>
        <end position="127"/>
    </location>
</feature>
<keyword evidence="3" id="KW-1185">Reference proteome</keyword>
<dbReference type="AlphaFoldDB" id="A0A4D9EHD8"/>
<evidence type="ECO:0000313" key="3">
    <source>
        <dbReference type="Proteomes" id="UP000297703"/>
    </source>
</evidence>
<organism evidence="2 3">
    <name type="scientific">Platysternon megacephalum</name>
    <name type="common">big-headed turtle</name>
    <dbReference type="NCBI Taxonomy" id="55544"/>
    <lineage>
        <taxon>Eukaryota</taxon>
        <taxon>Metazoa</taxon>
        <taxon>Chordata</taxon>
        <taxon>Craniata</taxon>
        <taxon>Vertebrata</taxon>
        <taxon>Euteleostomi</taxon>
        <taxon>Archelosauria</taxon>
        <taxon>Testudinata</taxon>
        <taxon>Testudines</taxon>
        <taxon>Cryptodira</taxon>
        <taxon>Durocryptodira</taxon>
        <taxon>Testudinoidea</taxon>
        <taxon>Platysternidae</taxon>
        <taxon>Platysternon</taxon>
    </lineage>
</organism>
<dbReference type="Proteomes" id="UP000297703">
    <property type="component" value="Unassembled WGS sequence"/>
</dbReference>
<protein>
    <submittedName>
        <fullName evidence="2">Pyruvate dehydrogenase kinase, isozyme 3</fullName>
    </submittedName>
</protein>
<reference evidence="2 3" key="2">
    <citation type="submission" date="2019-04" db="EMBL/GenBank/DDBJ databases">
        <title>The genome sequence of big-headed turtle.</title>
        <authorList>
            <person name="Gong S."/>
        </authorList>
    </citation>
    <scope>NUCLEOTIDE SEQUENCE [LARGE SCALE GENOMIC DNA]</scope>
    <source>
        <strain evidence="2">DO16091913</strain>
        <tissue evidence="2">Muscle</tissue>
    </source>
</reference>
<name>A0A4D9EHD8_9SAUR</name>
<keyword evidence="2" id="KW-0670">Pyruvate</keyword>
<dbReference type="InterPro" id="IPR036388">
    <property type="entry name" value="WH-like_DNA-bd_sf"/>
</dbReference>
<evidence type="ECO:0000313" key="2">
    <source>
        <dbReference type="EMBL" id="TFK10661.1"/>
    </source>
</evidence>
<comment type="caution">
    <text evidence="2">The sequence shown here is derived from an EMBL/GenBank/DDBJ whole genome shotgun (WGS) entry which is preliminary data.</text>
</comment>
<dbReference type="GO" id="GO:0016301">
    <property type="term" value="F:kinase activity"/>
    <property type="evidence" value="ECO:0007669"/>
    <property type="project" value="UniProtKB-KW"/>
</dbReference>
<gene>
    <name evidence="2" type="ORF">DR999_PMT06063</name>
</gene>
<dbReference type="Gene3D" id="1.10.10.10">
    <property type="entry name" value="Winged helix-like DNA-binding domain superfamily/Winged helix DNA-binding domain"/>
    <property type="match status" value="1"/>
</dbReference>
<feature type="compositionally biased region" description="Low complexity" evidence="1">
    <location>
        <begin position="92"/>
        <end position="104"/>
    </location>
</feature>
<dbReference type="EMBL" id="QXTE01000039">
    <property type="protein sequence ID" value="TFK10661.1"/>
    <property type="molecule type" value="Genomic_DNA"/>
</dbReference>
<feature type="compositionally biased region" description="Polar residues" evidence="1">
    <location>
        <begin position="1"/>
        <end position="16"/>
    </location>
</feature>
<feature type="region of interest" description="Disordered" evidence="1">
    <location>
        <begin position="1"/>
        <end position="34"/>
    </location>
</feature>
<reference evidence="2 3" key="1">
    <citation type="submission" date="2019-04" db="EMBL/GenBank/DDBJ databases">
        <title>Draft genome of the big-headed turtle Platysternon megacephalum.</title>
        <authorList>
            <person name="Gong S."/>
        </authorList>
    </citation>
    <scope>NUCLEOTIDE SEQUENCE [LARGE SCALE GENOMIC DNA]</scope>
    <source>
        <strain evidence="2">DO16091913</strain>
        <tissue evidence="2">Muscle</tissue>
    </source>
</reference>
<proteinExistence type="predicted"/>
<feature type="region of interest" description="Disordered" evidence="1">
    <location>
        <begin position="92"/>
        <end position="167"/>
    </location>
</feature>